<accession>A0A3B0T1A0</accession>
<dbReference type="Pfam" id="PF01063">
    <property type="entry name" value="Aminotran_4"/>
    <property type="match status" value="1"/>
</dbReference>
<dbReference type="GO" id="GO:0008652">
    <property type="term" value="P:amino acid biosynthetic process"/>
    <property type="evidence" value="ECO:0007669"/>
    <property type="project" value="UniProtKB-ARBA"/>
</dbReference>
<dbReference type="SUPFAM" id="SSF56752">
    <property type="entry name" value="D-aminoacid aminotransferase-like PLP-dependent enzymes"/>
    <property type="match status" value="1"/>
</dbReference>
<dbReference type="PANTHER" id="PTHR42743">
    <property type="entry name" value="AMINO-ACID AMINOTRANSFERASE"/>
    <property type="match status" value="1"/>
</dbReference>
<evidence type="ECO:0000256" key="2">
    <source>
        <dbReference type="ARBA" id="ARBA00009320"/>
    </source>
</evidence>
<dbReference type="InterPro" id="IPR050571">
    <property type="entry name" value="Class-IV_PLP-Dep_Aminotrnsfr"/>
</dbReference>
<dbReference type="InterPro" id="IPR036038">
    <property type="entry name" value="Aminotransferase-like"/>
</dbReference>
<dbReference type="NCBIfam" id="NF005209">
    <property type="entry name" value="PRK06680.1"/>
    <property type="match status" value="1"/>
</dbReference>
<dbReference type="FunFam" id="3.20.10.10:FF:000002">
    <property type="entry name" value="D-alanine aminotransferase"/>
    <property type="match status" value="1"/>
</dbReference>
<evidence type="ECO:0000256" key="1">
    <source>
        <dbReference type="ARBA" id="ARBA00001933"/>
    </source>
</evidence>
<evidence type="ECO:0000256" key="3">
    <source>
        <dbReference type="ARBA" id="ARBA00022898"/>
    </source>
</evidence>
<dbReference type="Gene3D" id="3.20.10.10">
    <property type="entry name" value="D-amino Acid Aminotransferase, subunit A, domain 2"/>
    <property type="match status" value="1"/>
</dbReference>
<proteinExistence type="inferred from homology"/>
<dbReference type="EC" id="2.6.1.21" evidence="4"/>
<dbReference type="GO" id="GO:0046394">
    <property type="term" value="P:carboxylic acid biosynthetic process"/>
    <property type="evidence" value="ECO:0007669"/>
    <property type="project" value="UniProtKB-ARBA"/>
</dbReference>
<dbReference type="InterPro" id="IPR043131">
    <property type="entry name" value="BCAT-like_N"/>
</dbReference>
<gene>
    <name evidence="4" type="ORF">MNBD_ALPHA06-1641</name>
</gene>
<dbReference type="PANTHER" id="PTHR42743:SF11">
    <property type="entry name" value="AMINODEOXYCHORISMATE LYASE"/>
    <property type="match status" value="1"/>
</dbReference>
<sequence>MSRIAYVNGRYLPHQNASVHIEDRGYQFSDGVYEVWHIAHGKLQDHAMHMQRLQRSLRELHIPFVPGTAALDIILYEIIRRNRIQNGMVYLQITRGVAPRDHAWDEDIVPALVITAKAINPAQLASKAETGVSVATMPDERWHRCDIKSVSLLPNVLAKQQAKQQGAYEAWLLDEQGFVREGSSTSAWIVTDKGELVTRQLSNQILSGVTRMALLQLAEKRQLKVTERKFSLQEAQSASEAFLSSATTIVMPVTRIDGVKIGDGKPGAVAKLLRQAYLTALQ</sequence>
<keyword evidence="4" id="KW-0032">Aminotransferase</keyword>
<protein>
    <submittedName>
        <fullName evidence="4">D-alanine aminotransferase</fullName>
        <ecNumber evidence="4">2.6.1.21</ecNumber>
    </submittedName>
</protein>
<comment type="cofactor">
    <cofactor evidence="1">
        <name>pyridoxal 5'-phosphate</name>
        <dbReference type="ChEBI" id="CHEBI:597326"/>
    </cofactor>
</comment>
<dbReference type="InterPro" id="IPR001544">
    <property type="entry name" value="Aminotrans_IV"/>
</dbReference>
<dbReference type="AlphaFoldDB" id="A0A3B0T1A0"/>
<dbReference type="Gene3D" id="3.30.470.10">
    <property type="match status" value="1"/>
</dbReference>
<keyword evidence="3" id="KW-0663">Pyridoxal phosphate</keyword>
<dbReference type="GO" id="GO:0047810">
    <property type="term" value="F:D-alanine-2-oxoglutarate aminotransferase activity"/>
    <property type="evidence" value="ECO:0007669"/>
    <property type="project" value="UniProtKB-EC"/>
</dbReference>
<dbReference type="GO" id="GO:0005829">
    <property type="term" value="C:cytosol"/>
    <property type="evidence" value="ECO:0007669"/>
    <property type="project" value="TreeGrafter"/>
</dbReference>
<dbReference type="CDD" id="cd01558">
    <property type="entry name" value="D-AAT_like"/>
    <property type="match status" value="1"/>
</dbReference>
<evidence type="ECO:0000313" key="4">
    <source>
        <dbReference type="EMBL" id="VAW02574.1"/>
    </source>
</evidence>
<name>A0A3B0T1A0_9ZZZZ</name>
<comment type="similarity">
    <text evidence="2">Belongs to the class-IV pyridoxal-phosphate-dependent aminotransferase family.</text>
</comment>
<dbReference type="InterPro" id="IPR043132">
    <property type="entry name" value="BCAT-like_C"/>
</dbReference>
<dbReference type="EMBL" id="UOEE01000342">
    <property type="protein sequence ID" value="VAW02574.1"/>
    <property type="molecule type" value="Genomic_DNA"/>
</dbReference>
<keyword evidence="4" id="KW-0808">Transferase</keyword>
<reference evidence="4" key="1">
    <citation type="submission" date="2018-06" db="EMBL/GenBank/DDBJ databases">
        <authorList>
            <person name="Zhirakovskaya E."/>
        </authorList>
    </citation>
    <scope>NUCLEOTIDE SEQUENCE</scope>
</reference>
<organism evidence="4">
    <name type="scientific">hydrothermal vent metagenome</name>
    <dbReference type="NCBI Taxonomy" id="652676"/>
    <lineage>
        <taxon>unclassified sequences</taxon>
        <taxon>metagenomes</taxon>
        <taxon>ecological metagenomes</taxon>
    </lineage>
</organism>